<gene>
    <name evidence="1" type="ORF">KDA27_27035</name>
</gene>
<evidence type="ECO:0000313" key="1">
    <source>
        <dbReference type="EMBL" id="MCA9759479.1"/>
    </source>
</evidence>
<organism evidence="1 2">
    <name type="scientific">Eiseniibacteriota bacterium</name>
    <dbReference type="NCBI Taxonomy" id="2212470"/>
    <lineage>
        <taxon>Bacteria</taxon>
        <taxon>Candidatus Eiseniibacteriota</taxon>
    </lineage>
</organism>
<dbReference type="AlphaFoldDB" id="A0A956NLT1"/>
<evidence type="ECO:0000313" key="2">
    <source>
        <dbReference type="Proteomes" id="UP000739538"/>
    </source>
</evidence>
<dbReference type="EMBL" id="JAGQHS010000360">
    <property type="protein sequence ID" value="MCA9759479.1"/>
    <property type="molecule type" value="Genomic_DNA"/>
</dbReference>
<protein>
    <submittedName>
        <fullName evidence="1">Phosphoesterase</fullName>
    </submittedName>
</protein>
<proteinExistence type="predicted"/>
<dbReference type="PANTHER" id="PTHR34599">
    <property type="entry name" value="PEROXIDASE-RELATED"/>
    <property type="match status" value="1"/>
</dbReference>
<dbReference type="PANTHER" id="PTHR34599:SF2">
    <property type="entry name" value="TRAF-TYPE DOMAIN-CONTAINING PROTEIN"/>
    <property type="match status" value="1"/>
</dbReference>
<name>A0A956NLT1_UNCEI</name>
<dbReference type="SUPFAM" id="SSF48317">
    <property type="entry name" value="Acid phosphatase/Vanadium-dependent haloperoxidase"/>
    <property type="match status" value="1"/>
</dbReference>
<sequence length="65" mass="7041">VAPSVDVTLQLDTFTDAAAQAGISRRYGGIHFEEGDLRAREMGRNCGVAAWHKAQSYFDGTATRP</sequence>
<dbReference type="InterPro" id="IPR052559">
    <property type="entry name" value="V-haloperoxidase"/>
</dbReference>
<feature type="non-terminal residue" evidence="1">
    <location>
        <position position="1"/>
    </location>
</feature>
<dbReference type="InterPro" id="IPR036938">
    <property type="entry name" value="PAP2/HPO_sf"/>
</dbReference>
<accession>A0A956NLT1</accession>
<dbReference type="Gene3D" id="1.10.606.20">
    <property type="match status" value="1"/>
</dbReference>
<comment type="caution">
    <text evidence="1">The sequence shown here is derived from an EMBL/GenBank/DDBJ whole genome shotgun (WGS) entry which is preliminary data.</text>
</comment>
<dbReference type="Proteomes" id="UP000739538">
    <property type="component" value="Unassembled WGS sequence"/>
</dbReference>
<reference evidence="1" key="1">
    <citation type="submission" date="2020-04" db="EMBL/GenBank/DDBJ databases">
        <authorList>
            <person name="Zhang T."/>
        </authorList>
    </citation>
    <scope>NUCLEOTIDE SEQUENCE</scope>
    <source>
        <strain evidence="1">HKST-UBA02</strain>
    </source>
</reference>
<reference evidence="1" key="2">
    <citation type="journal article" date="2021" name="Microbiome">
        <title>Successional dynamics and alternative stable states in a saline activated sludge microbial community over 9 years.</title>
        <authorList>
            <person name="Wang Y."/>
            <person name="Ye J."/>
            <person name="Ju F."/>
            <person name="Liu L."/>
            <person name="Boyd J.A."/>
            <person name="Deng Y."/>
            <person name="Parks D.H."/>
            <person name="Jiang X."/>
            <person name="Yin X."/>
            <person name="Woodcroft B.J."/>
            <person name="Tyson G.W."/>
            <person name="Hugenholtz P."/>
            <person name="Polz M.F."/>
            <person name="Zhang T."/>
        </authorList>
    </citation>
    <scope>NUCLEOTIDE SEQUENCE</scope>
    <source>
        <strain evidence="1">HKST-UBA02</strain>
    </source>
</reference>